<dbReference type="InterPro" id="IPR013154">
    <property type="entry name" value="ADH-like_N"/>
</dbReference>
<dbReference type="PANTHER" id="PTHR11695">
    <property type="entry name" value="ALCOHOL DEHYDROGENASE RELATED"/>
    <property type="match status" value="1"/>
</dbReference>
<proteinExistence type="predicted"/>
<dbReference type="SMART" id="SM00829">
    <property type="entry name" value="PKS_ER"/>
    <property type="match status" value="1"/>
</dbReference>
<sequence length="366" mass="38920">MMLATFYRKFGGPSVDEVGQLPKPTKDDLVPGKLLLKVHASSLNPADYKQRSGGVTRFLVKQKFPMVYGFDFVGTVVGTPKGAESGFSDSDVVFGMVKGLNRGSLAEYMIVDEEICVLKPENVKDIDAASVPLVGITAVKAFRKCGLREYDPSEKKPRVLVTGGAGGVGSCAIQLAKHLYNASFVATTASPGAKTELVKRLGADHVVNYREESIEEVFKDEPPFDAIFDCVGDVYKTLSVLAPGGGVVSIDTAPTAESVMEWVEESGVTAVVPGVKGFLGSSIGAAIFNRLSGATKIRNILAKKNGIYNSVIGTGNGRIMTILAKEMENDRLTGVIDTVYPLKDGLKAIAHIESGRTAGKIVLIVE</sequence>
<dbReference type="AlphaFoldDB" id="A0A7S3UZY3"/>
<dbReference type="InterPro" id="IPR011032">
    <property type="entry name" value="GroES-like_sf"/>
</dbReference>
<dbReference type="Gene3D" id="3.90.180.10">
    <property type="entry name" value="Medium-chain alcohol dehydrogenases, catalytic domain"/>
    <property type="match status" value="1"/>
</dbReference>
<dbReference type="Pfam" id="PF13602">
    <property type="entry name" value="ADH_zinc_N_2"/>
    <property type="match status" value="1"/>
</dbReference>
<evidence type="ECO:0000313" key="2">
    <source>
        <dbReference type="EMBL" id="CAE0442665.1"/>
    </source>
</evidence>
<dbReference type="PANTHER" id="PTHR11695:SF294">
    <property type="entry name" value="RETICULON-4-INTERACTING PROTEIN 1, MITOCHONDRIAL"/>
    <property type="match status" value="1"/>
</dbReference>
<dbReference type="InterPro" id="IPR050700">
    <property type="entry name" value="YIM1/Zinc_Alcohol_DH_Fams"/>
</dbReference>
<evidence type="ECO:0000259" key="1">
    <source>
        <dbReference type="SMART" id="SM00829"/>
    </source>
</evidence>
<reference evidence="2" key="1">
    <citation type="submission" date="2021-01" db="EMBL/GenBank/DDBJ databases">
        <authorList>
            <person name="Corre E."/>
            <person name="Pelletier E."/>
            <person name="Niang G."/>
            <person name="Scheremetjew M."/>
            <person name="Finn R."/>
            <person name="Kale V."/>
            <person name="Holt S."/>
            <person name="Cochrane G."/>
            <person name="Meng A."/>
            <person name="Brown T."/>
            <person name="Cohen L."/>
        </authorList>
    </citation>
    <scope>NUCLEOTIDE SEQUENCE</scope>
    <source>
        <strain evidence="2">GSBS06</strain>
    </source>
</reference>
<dbReference type="EMBL" id="HBIN01016782">
    <property type="protein sequence ID" value="CAE0442665.1"/>
    <property type="molecule type" value="Transcribed_RNA"/>
</dbReference>
<dbReference type="SUPFAM" id="SSF51735">
    <property type="entry name" value="NAD(P)-binding Rossmann-fold domains"/>
    <property type="match status" value="1"/>
</dbReference>
<feature type="domain" description="Enoyl reductase (ER)" evidence="1">
    <location>
        <begin position="19"/>
        <end position="363"/>
    </location>
</feature>
<protein>
    <recommendedName>
        <fullName evidence="1">Enoyl reductase (ER) domain-containing protein</fullName>
    </recommendedName>
</protein>
<dbReference type="InterPro" id="IPR036291">
    <property type="entry name" value="NAD(P)-bd_dom_sf"/>
</dbReference>
<dbReference type="InterPro" id="IPR020843">
    <property type="entry name" value="ER"/>
</dbReference>
<accession>A0A7S3UZY3</accession>
<gene>
    <name evidence="2" type="ORF">ASTO00021_LOCUS12775</name>
</gene>
<dbReference type="Gene3D" id="3.40.50.720">
    <property type="entry name" value="NAD(P)-binding Rossmann-like Domain"/>
    <property type="match status" value="1"/>
</dbReference>
<dbReference type="Pfam" id="PF08240">
    <property type="entry name" value="ADH_N"/>
    <property type="match status" value="1"/>
</dbReference>
<name>A0A7S3UZY3_9STRA</name>
<dbReference type="GO" id="GO:0016491">
    <property type="term" value="F:oxidoreductase activity"/>
    <property type="evidence" value="ECO:0007669"/>
    <property type="project" value="InterPro"/>
</dbReference>
<organism evidence="2">
    <name type="scientific">Aplanochytrium stocchinoi</name>
    <dbReference type="NCBI Taxonomy" id="215587"/>
    <lineage>
        <taxon>Eukaryota</taxon>
        <taxon>Sar</taxon>
        <taxon>Stramenopiles</taxon>
        <taxon>Bigyra</taxon>
        <taxon>Labyrinthulomycetes</taxon>
        <taxon>Thraustochytrida</taxon>
        <taxon>Thraustochytriidae</taxon>
        <taxon>Aplanochytrium</taxon>
    </lineage>
</organism>
<dbReference type="SUPFAM" id="SSF50129">
    <property type="entry name" value="GroES-like"/>
    <property type="match status" value="1"/>
</dbReference>
<dbReference type="CDD" id="cd05289">
    <property type="entry name" value="MDR_like_2"/>
    <property type="match status" value="1"/>
</dbReference>